<gene>
    <name evidence="2" type="ORF">TNIN_48861</name>
</gene>
<sequence length="101" mass="11443">MTARAWPWYVGDGLPSVGGEIRGRRAELRFPFRQCARSAERKSFFLKYFQSSFFFIFLNFPVLSFLGLPGPQTLRREVPGMSGRYPVTVGGVEVGMTTRNS</sequence>
<dbReference type="AlphaFoldDB" id="A0A8X6YMB3"/>
<organism evidence="2 3">
    <name type="scientific">Trichonephila inaurata madagascariensis</name>
    <dbReference type="NCBI Taxonomy" id="2747483"/>
    <lineage>
        <taxon>Eukaryota</taxon>
        <taxon>Metazoa</taxon>
        <taxon>Ecdysozoa</taxon>
        <taxon>Arthropoda</taxon>
        <taxon>Chelicerata</taxon>
        <taxon>Arachnida</taxon>
        <taxon>Araneae</taxon>
        <taxon>Araneomorphae</taxon>
        <taxon>Entelegynae</taxon>
        <taxon>Araneoidea</taxon>
        <taxon>Nephilidae</taxon>
        <taxon>Trichonephila</taxon>
        <taxon>Trichonephila inaurata</taxon>
    </lineage>
</organism>
<proteinExistence type="predicted"/>
<keyword evidence="3" id="KW-1185">Reference proteome</keyword>
<dbReference type="Proteomes" id="UP000886998">
    <property type="component" value="Unassembled WGS sequence"/>
</dbReference>
<feature type="transmembrane region" description="Helical" evidence="1">
    <location>
        <begin position="48"/>
        <end position="68"/>
    </location>
</feature>
<dbReference type="EMBL" id="BMAV01019281">
    <property type="protein sequence ID" value="GFY72209.1"/>
    <property type="molecule type" value="Genomic_DNA"/>
</dbReference>
<accession>A0A8X6YMB3</accession>
<keyword evidence="1" id="KW-0812">Transmembrane</keyword>
<keyword evidence="1" id="KW-0472">Membrane</keyword>
<reference evidence="2" key="1">
    <citation type="submission" date="2020-08" db="EMBL/GenBank/DDBJ databases">
        <title>Multicomponent nature underlies the extraordinary mechanical properties of spider dragline silk.</title>
        <authorList>
            <person name="Kono N."/>
            <person name="Nakamura H."/>
            <person name="Mori M."/>
            <person name="Yoshida Y."/>
            <person name="Ohtoshi R."/>
            <person name="Malay A.D."/>
            <person name="Moran D.A.P."/>
            <person name="Tomita M."/>
            <person name="Numata K."/>
            <person name="Arakawa K."/>
        </authorList>
    </citation>
    <scope>NUCLEOTIDE SEQUENCE</scope>
</reference>
<evidence type="ECO:0000313" key="3">
    <source>
        <dbReference type="Proteomes" id="UP000886998"/>
    </source>
</evidence>
<evidence type="ECO:0000256" key="1">
    <source>
        <dbReference type="SAM" id="Phobius"/>
    </source>
</evidence>
<evidence type="ECO:0000313" key="2">
    <source>
        <dbReference type="EMBL" id="GFY72209.1"/>
    </source>
</evidence>
<comment type="caution">
    <text evidence="2">The sequence shown here is derived from an EMBL/GenBank/DDBJ whole genome shotgun (WGS) entry which is preliminary data.</text>
</comment>
<name>A0A8X6YMB3_9ARAC</name>
<protein>
    <submittedName>
        <fullName evidence="2">Uncharacterized protein</fullName>
    </submittedName>
</protein>
<keyword evidence="1" id="KW-1133">Transmembrane helix</keyword>